<dbReference type="Pfam" id="PF01196">
    <property type="entry name" value="Ribosomal_L17"/>
    <property type="match status" value="1"/>
</dbReference>
<keyword evidence="2 4" id="KW-0689">Ribosomal protein</keyword>
<dbReference type="GO" id="GO:0006412">
    <property type="term" value="P:translation"/>
    <property type="evidence" value="ECO:0007669"/>
    <property type="project" value="UniProtKB-UniRule"/>
</dbReference>
<sequence>MPKPTKGARLGGSASHQKAILANLATALFEHGRITTTEAKAKRLRPYAEKLITHAKAGELANRRQVLKDIRDKDVVHTLFAEIGPHFAERDGGYTRIIKTLPRKGDNAPMAVIELVREATASNEANRVARAAASKAKAAEGDNVVEAVEADATDAQVENADAVAEAVDDVSTAAVVADADAPAGSHAPIEGDEQPEGFPIKGNAQSKLYHRPGTRFYESTVAEIWFATDADAEAAGYSLPPSQQED</sequence>
<proteinExistence type="inferred from homology"/>
<dbReference type="HAMAP" id="MF_01368">
    <property type="entry name" value="Ribosomal_bL17"/>
    <property type="match status" value="1"/>
</dbReference>
<reference evidence="6" key="1">
    <citation type="submission" date="2023-06" db="EMBL/GenBank/DDBJ databases">
        <title>Gordonia sp. nov. and Pseudochrobactrum sp. nov., two species isolated from the burying beetle Nicrophorus vespilloides.</title>
        <authorList>
            <person name="Poehlein A."/>
            <person name="Guzman J."/>
            <person name="Daniel R."/>
            <person name="Vilcinskas A."/>
        </authorList>
    </citation>
    <scope>NUCLEOTIDE SEQUENCE</scope>
    <source>
        <strain evidence="6">MP11Mi</strain>
    </source>
</reference>
<evidence type="ECO:0000256" key="4">
    <source>
        <dbReference type="HAMAP-Rule" id="MF_01368"/>
    </source>
</evidence>
<dbReference type="AlphaFoldDB" id="A0AA97CWL7"/>
<name>A0AA97CWL7_9ACTN</name>
<dbReference type="PANTHER" id="PTHR14413:SF16">
    <property type="entry name" value="LARGE RIBOSOMAL SUBUNIT PROTEIN BL17M"/>
    <property type="match status" value="1"/>
</dbReference>
<evidence type="ECO:0000256" key="5">
    <source>
        <dbReference type="RuleBase" id="RU000660"/>
    </source>
</evidence>
<comment type="subunit">
    <text evidence="4">Part of the 50S ribosomal subunit. Contacts protein L32.</text>
</comment>
<evidence type="ECO:0000256" key="1">
    <source>
        <dbReference type="ARBA" id="ARBA00008777"/>
    </source>
</evidence>
<accession>A0AA97CWL7</accession>
<dbReference type="RefSeq" id="WP_420038957.1">
    <property type="nucleotide sequence ID" value="NZ_CP128986.1"/>
</dbReference>
<dbReference type="FunFam" id="3.90.1030.10:FF:000001">
    <property type="entry name" value="50S ribosomal protein L17"/>
    <property type="match status" value="1"/>
</dbReference>
<comment type="similarity">
    <text evidence="1 4 5">Belongs to the bacterial ribosomal protein bL17 family.</text>
</comment>
<dbReference type="InterPro" id="IPR047859">
    <property type="entry name" value="Ribosomal_bL17_CS"/>
</dbReference>
<protein>
    <recommendedName>
        <fullName evidence="4">Large ribosomal subunit protein bL17</fullName>
    </recommendedName>
</protein>
<dbReference type="EMBL" id="CP128986">
    <property type="protein sequence ID" value="WOC13114.1"/>
    <property type="molecule type" value="Genomic_DNA"/>
</dbReference>
<dbReference type="InterPro" id="IPR036373">
    <property type="entry name" value="Ribosomal_bL17_sf"/>
</dbReference>
<dbReference type="PANTHER" id="PTHR14413">
    <property type="entry name" value="RIBOSOMAL PROTEIN L17"/>
    <property type="match status" value="1"/>
</dbReference>
<dbReference type="GO" id="GO:0003735">
    <property type="term" value="F:structural constituent of ribosome"/>
    <property type="evidence" value="ECO:0007669"/>
    <property type="project" value="InterPro"/>
</dbReference>
<dbReference type="NCBIfam" id="TIGR00059">
    <property type="entry name" value="L17"/>
    <property type="match status" value="1"/>
</dbReference>
<evidence type="ECO:0000256" key="2">
    <source>
        <dbReference type="ARBA" id="ARBA00022980"/>
    </source>
</evidence>
<dbReference type="GO" id="GO:0022625">
    <property type="term" value="C:cytosolic large ribosomal subunit"/>
    <property type="evidence" value="ECO:0007669"/>
    <property type="project" value="TreeGrafter"/>
</dbReference>
<evidence type="ECO:0000313" key="6">
    <source>
        <dbReference type="EMBL" id="WOC13114.1"/>
    </source>
</evidence>
<organism evidence="6">
    <name type="scientific">Gordonia sp. MP11Mi</name>
    <dbReference type="NCBI Taxonomy" id="3022769"/>
    <lineage>
        <taxon>Bacteria</taxon>
        <taxon>Bacillati</taxon>
        <taxon>Actinomycetota</taxon>
        <taxon>Actinomycetes</taxon>
        <taxon>Mycobacteriales</taxon>
        <taxon>Gordoniaceae</taxon>
        <taxon>Gordonia</taxon>
    </lineage>
</organism>
<keyword evidence="3 4" id="KW-0687">Ribonucleoprotein</keyword>
<dbReference type="SUPFAM" id="SSF64263">
    <property type="entry name" value="Prokaryotic ribosomal protein L17"/>
    <property type="match status" value="1"/>
</dbReference>
<dbReference type="PROSITE" id="PS01167">
    <property type="entry name" value="RIBOSOMAL_L17"/>
    <property type="match status" value="1"/>
</dbReference>
<evidence type="ECO:0000256" key="3">
    <source>
        <dbReference type="ARBA" id="ARBA00023274"/>
    </source>
</evidence>
<dbReference type="InterPro" id="IPR000456">
    <property type="entry name" value="Ribosomal_bL17"/>
</dbReference>
<gene>
    <name evidence="4" type="primary">rplQ</name>
    <name evidence="6" type="ORF">MP11Mi_22110</name>
</gene>
<dbReference type="Gene3D" id="3.90.1030.10">
    <property type="entry name" value="Ribosomal protein L17"/>
    <property type="match status" value="1"/>
</dbReference>